<organism evidence="2 3">
    <name type="scientific">Fredinandcohnia quinoae</name>
    <dbReference type="NCBI Taxonomy" id="2918902"/>
    <lineage>
        <taxon>Bacteria</taxon>
        <taxon>Bacillati</taxon>
        <taxon>Bacillota</taxon>
        <taxon>Bacilli</taxon>
        <taxon>Bacillales</taxon>
        <taxon>Bacillaceae</taxon>
        <taxon>Fredinandcohnia</taxon>
    </lineage>
</organism>
<keyword evidence="1" id="KW-0812">Transmembrane</keyword>
<dbReference type="RefSeq" id="WP_240252946.1">
    <property type="nucleotide sequence ID" value="NZ_JAKTTI010000003.1"/>
</dbReference>
<keyword evidence="2" id="KW-0808">Transferase</keyword>
<evidence type="ECO:0000256" key="1">
    <source>
        <dbReference type="SAM" id="Phobius"/>
    </source>
</evidence>
<keyword evidence="2" id="KW-0418">Kinase</keyword>
<dbReference type="GO" id="GO:0016301">
    <property type="term" value="F:kinase activity"/>
    <property type="evidence" value="ECO:0007669"/>
    <property type="project" value="UniProtKB-KW"/>
</dbReference>
<sequence>MNSKRFSVVIPVSIMVGLIAMWMLNKDFAEIDLSIRLLIAMGATLLSGVITYFLFPKGEGNQ</sequence>
<evidence type="ECO:0000313" key="3">
    <source>
        <dbReference type="Proteomes" id="UP001431131"/>
    </source>
</evidence>
<feature type="transmembrane region" description="Helical" evidence="1">
    <location>
        <begin position="6"/>
        <end position="25"/>
    </location>
</feature>
<keyword evidence="1" id="KW-1133">Transmembrane helix</keyword>
<keyword evidence="1" id="KW-0472">Membrane</keyword>
<name>A0AAW5E325_9BACI</name>
<dbReference type="EMBL" id="JAKTTI010000003">
    <property type="protein sequence ID" value="MCH1624492.1"/>
    <property type="molecule type" value="Genomic_DNA"/>
</dbReference>
<reference evidence="2" key="1">
    <citation type="submission" date="2022-02" db="EMBL/GenBank/DDBJ databases">
        <title>Fredinandcohnia quinoae sp. nov. isolated from Chenopodium quinoa seeds.</title>
        <authorList>
            <person name="Saati-Santamaria Z."/>
            <person name="Flores-Felix J.D."/>
            <person name="Igual J.M."/>
            <person name="Velazquez E."/>
            <person name="Garcia-Fraile P."/>
            <person name="Martinez-Molina E."/>
        </authorList>
    </citation>
    <scope>NUCLEOTIDE SEQUENCE</scope>
    <source>
        <strain evidence="2">SECRCQ15</strain>
    </source>
</reference>
<gene>
    <name evidence="2" type="ORF">MJG50_04065</name>
</gene>
<comment type="caution">
    <text evidence="2">The sequence shown here is derived from an EMBL/GenBank/DDBJ whole genome shotgun (WGS) entry which is preliminary data.</text>
</comment>
<evidence type="ECO:0000313" key="2">
    <source>
        <dbReference type="EMBL" id="MCH1624492.1"/>
    </source>
</evidence>
<protein>
    <submittedName>
        <fullName evidence="2">Histidine kinase</fullName>
    </submittedName>
</protein>
<proteinExistence type="predicted"/>
<feature type="transmembrane region" description="Helical" evidence="1">
    <location>
        <begin position="37"/>
        <end position="55"/>
    </location>
</feature>
<accession>A0AAW5E325</accession>
<dbReference type="AlphaFoldDB" id="A0AAW5E325"/>
<keyword evidence="3" id="KW-1185">Reference proteome</keyword>
<dbReference type="Proteomes" id="UP001431131">
    <property type="component" value="Unassembled WGS sequence"/>
</dbReference>